<dbReference type="PANTHER" id="PTHR24061:SF403">
    <property type="entry name" value="VOMERONASAL 2, RECEPTOR 113-RELATED"/>
    <property type="match status" value="1"/>
</dbReference>
<dbReference type="InterPro" id="IPR028082">
    <property type="entry name" value="Peripla_BP_I"/>
</dbReference>
<dbReference type="InterPro" id="IPR001828">
    <property type="entry name" value="ANF_lig-bd_rcpt"/>
</dbReference>
<dbReference type="Gene3D" id="3.40.50.2300">
    <property type="match status" value="2"/>
</dbReference>
<evidence type="ECO:0000256" key="6">
    <source>
        <dbReference type="SAM" id="SignalP"/>
    </source>
</evidence>
<dbReference type="Pfam" id="PF01094">
    <property type="entry name" value="ANF_receptor"/>
    <property type="match status" value="1"/>
</dbReference>
<dbReference type="AlphaFoldDB" id="A0A1A6GJT4"/>
<comment type="subcellular location">
    <subcellularLocation>
        <location evidence="1">Membrane</location>
    </subcellularLocation>
</comment>
<dbReference type="PANTHER" id="PTHR24061">
    <property type="entry name" value="CALCIUM-SENSING RECEPTOR-RELATED"/>
    <property type="match status" value="1"/>
</dbReference>
<keyword evidence="9" id="KW-1185">Reference proteome</keyword>
<organism evidence="8 9">
    <name type="scientific">Neotoma lepida</name>
    <name type="common">Desert woodrat</name>
    <dbReference type="NCBI Taxonomy" id="56216"/>
    <lineage>
        <taxon>Eukaryota</taxon>
        <taxon>Metazoa</taxon>
        <taxon>Chordata</taxon>
        <taxon>Craniata</taxon>
        <taxon>Vertebrata</taxon>
        <taxon>Euteleostomi</taxon>
        <taxon>Mammalia</taxon>
        <taxon>Eutheria</taxon>
        <taxon>Euarchontoglires</taxon>
        <taxon>Glires</taxon>
        <taxon>Rodentia</taxon>
        <taxon>Myomorpha</taxon>
        <taxon>Muroidea</taxon>
        <taxon>Cricetidae</taxon>
        <taxon>Neotominae</taxon>
        <taxon>Neotoma</taxon>
    </lineage>
</organism>
<feature type="non-terminal residue" evidence="8">
    <location>
        <position position="233"/>
    </location>
</feature>
<reference evidence="8 9" key="1">
    <citation type="submission" date="2016-06" db="EMBL/GenBank/DDBJ databases">
        <title>The Draft Genome Sequence and Annotation of the Desert Woodrat Neotoma lepida.</title>
        <authorList>
            <person name="Campbell M."/>
            <person name="Oakeson K.F."/>
            <person name="Yandell M."/>
            <person name="Halpert J.R."/>
            <person name="Dearing D."/>
        </authorList>
    </citation>
    <scope>NUCLEOTIDE SEQUENCE [LARGE SCALE GENOMIC DNA]</scope>
    <source>
        <strain evidence="8">417</strain>
        <tissue evidence="8">Liver</tissue>
    </source>
</reference>
<keyword evidence="3 6" id="KW-0732">Signal</keyword>
<dbReference type="GO" id="GO:0004930">
    <property type="term" value="F:G protein-coupled receptor activity"/>
    <property type="evidence" value="ECO:0007669"/>
    <property type="project" value="InterPro"/>
</dbReference>
<dbReference type="EMBL" id="LZPO01091932">
    <property type="protein sequence ID" value="OBS65597.1"/>
    <property type="molecule type" value="Genomic_DNA"/>
</dbReference>
<dbReference type="InterPro" id="IPR000068">
    <property type="entry name" value="GPCR_3_Ca_sens_rcpt-rel"/>
</dbReference>
<sequence>MVSLVLHFNWSWVGLAISDDDQGIQFLSDLRGETEVKRVCLAFVISTWSYSSQELKCIITKIETSSTNVIIIYGDTYSTLAVCFRMWRSQGIQRIWVTTSQWDATTSKRDYTLDSFHGTLAFAHHHAEISGLKNYVQILNPSKFTDIFLRGLGWMYFSCEALTSNCKTLENCSLNISLEWLMMQSFDMAFSDDGYDVYNAVYAIAHALHETLLQQVENQPINTLTALDSDCSL</sequence>
<dbReference type="Proteomes" id="UP000092124">
    <property type="component" value="Unassembled WGS sequence"/>
</dbReference>
<evidence type="ECO:0000256" key="3">
    <source>
        <dbReference type="ARBA" id="ARBA00022729"/>
    </source>
</evidence>
<feature type="chain" id="PRO_5008345661" description="Receptor ligand binding region domain-containing protein" evidence="6">
    <location>
        <begin position="19"/>
        <end position="233"/>
    </location>
</feature>
<keyword evidence="5" id="KW-0472">Membrane</keyword>
<feature type="domain" description="Receptor ligand binding region" evidence="7">
    <location>
        <begin position="1"/>
        <end position="219"/>
    </location>
</feature>
<dbReference type="GO" id="GO:0005886">
    <property type="term" value="C:plasma membrane"/>
    <property type="evidence" value="ECO:0007669"/>
    <property type="project" value="TreeGrafter"/>
</dbReference>
<proteinExistence type="predicted"/>
<evidence type="ECO:0000256" key="1">
    <source>
        <dbReference type="ARBA" id="ARBA00004370"/>
    </source>
</evidence>
<evidence type="ECO:0000256" key="4">
    <source>
        <dbReference type="ARBA" id="ARBA00022989"/>
    </source>
</evidence>
<keyword evidence="4" id="KW-1133">Transmembrane helix</keyword>
<comment type="caution">
    <text evidence="8">The sequence shown here is derived from an EMBL/GenBank/DDBJ whole genome shotgun (WGS) entry which is preliminary data.</text>
</comment>
<evidence type="ECO:0000256" key="5">
    <source>
        <dbReference type="ARBA" id="ARBA00023136"/>
    </source>
</evidence>
<name>A0A1A6GJT4_NEOLE</name>
<protein>
    <recommendedName>
        <fullName evidence="7">Receptor ligand binding region domain-containing protein</fullName>
    </recommendedName>
</protein>
<dbReference type="OrthoDB" id="5984008at2759"/>
<evidence type="ECO:0000256" key="2">
    <source>
        <dbReference type="ARBA" id="ARBA00022692"/>
    </source>
</evidence>
<gene>
    <name evidence="8" type="ORF">A6R68_05863</name>
</gene>
<dbReference type="SUPFAM" id="SSF53822">
    <property type="entry name" value="Periplasmic binding protein-like I"/>
    <property type="match status" value="1"/>
</dbReference>
<evidence type="ECO:0000313" key="9">
    <source>
        <dbReference type="Proteomes" id="UP000092124"/>
    </source>
</evidence>
<dbReference type="STRING" id="56216.A0A1A6GJT4"/>
<evidence type="ECO:0000313" key="8">
    <source>
        <dbReference type="EMBL" id="OBS65597.1"/>
    </source>
</evidence>
<dbReference type="FunFam" id="3.40.50.2300:FF:000024">
    <property type="entry name" value="Vomeronasal 2, receptor 73"/>
    <property type="match status" value="1"/>
</dbReference>
<evidence type="ECO:0000259" key="7">
    <source>
        <dbReference type="Pfam" id="PF01094"/>
    </source>
</evidence>
<keyword evidence="2" id="KW-0812">Transmembrane</keyword>
<accession>A0A1A6GJT4</accession>
<feature type="signal peptide" evidence="6">
    <location>
        <begin position="1"/>
        <end position="18"/>
    </location>
</feature>